<dbReference type="PANTHER" id="PTHR11803">
    <property type="entry name" value="2-IMINOBUTANOATE/2-IMINOPROPANOATE DEAMINASE RIDA"/>
    <property type="match status" value="1"/>
</dbReference>
<reference evidence="1 2" key="1">
    <citation type="submission" date="2023-09" db="EMBL/GenBank/DDBJ databases">
        <title>Whole genome shotgun sequencing (WGS) of Bosea sp. ZW T0_25, isolated from stored onions (Allium cepa).</title>
        <authorList>
            <person name="Stoll D.A."/>
            <person name="Huch M."/>
        </authorList>
    </citation>
    <scope>NUCLEOTIDE SEQUENCE [LARGE SCALE GENOMIC DNA]</scope>
    <source>
        <strain evidence="1 2">ZW T0_25</strain>
    </source>
</reference>
<dbReference type="Pfam" id="PF01042">
    <property type="entry name" value="Ribonuc_L-PSP"/>
    <property type="match status" value="1"/>
</dbReference>
<dbReference type="EMBL" id="JAWDID010000007">
    <property type="protein sequence ID" value="MDU0339605.1"/>
    <property type="molecule type" value="Genomic_DNA"/>
</dbReference>
<accession>A0ABU3S494</accession>
<dbReference type="RefSeq" id="WP_291634213.1">
    <property type="nucleotide sequence ID" value="NZ_JAWDID010000007.1"/>
</dbReference>
<gene>
    <name evidence="1" type="ORF">RKE40_06925</name>
</gene>
<dbReference type="GO" id="GO:0016787">
    <property type="term" value="F:hydrolase activity"/>
    <property type="evidence" value="ECO:0007669"/>
    <property type="project" value="UniProtKB-KW"/>
</dbReference>
<name>A0ABU3S494_9HYPH</name>
<dbReference type="CDD" id="cd00448">
    <property type="entry name" value="YjgF_YER057c_UK114_family"/>
    <property type="match status" value="1"/>
</dbReference>
<sequence>MKREIIEVPVISEAIRRLGAPTSALARAGDLLFTCGMPPVDLVTGEIVTGDIETQTRAALDALDVALRHGGSSLDAVVKATVYVTDPALMAGVNAVYRTRFADGFPARTSLAIKPWPLPFDIEIECVATIG</sequence>
<dbReference type="InterPro" id="IPR006175">
    <property type="entry name" value="YjgF/YER057c/UK114"/>
</dbReference>
<dbReference type="EC" id="3.5.-.-" evidence="1"/>
<dbReference type="InterPro" id="IPR035959">
    <property type="entry name" value="RutC-like_sf"/>
</dbReference>
<comment type="caution">
    <text evidence="1">The sequence shown here is derived from an EMBL/GenBank/DDBJ whole genome shotgun (WGS) entry which is preliminary data.</text>
</comment>
<proteinExistence type="predicted"/>
<evidence type="ECO:0000313" key="1">
    <source>
        <dbReference type="EMBL" id="MDU0339605.1"/>
    </source>
</evidence>
<protein>
    <submittedName>
        <fullName evidence="1">RidA family protein</fullName>
        <ecNumber evidence="1">3.5.-.-</ecNumber>
    </submittedName>
</protein>
<dbReference type="PANTHER" id="PTHR11803:SF39">
    <property type="entry name" value="2-IMINOBUTANOATE_2-IMINOPROPANOATE DEAMINASE"/>
    <property type="match status" value="1"/>
</dbReference>
<evidence type="ECO:0000313" key="2">
    <source>
        <dbReference type="Proteomes" id="UP001254257"/>
    </source>
</evidence>
<dbReference type="Proteomes" id="UP001254257">
    <property type="component" value="Unassembled WGS sequence"/>
</dbReference>
<keyword evidence="1" id="KW-0378">Hydrolase</keyword>
<organism evidence="1 2">
    <name type="scientific">Bosea rubneri</name>
    <dbReference type="NCBI Taxonomy" id="3075434"/>
    <lineage>
        <taxon>Bacteria</taxon>
        <taxon>Pseudomonadati</taxon>
        <taxon>Pseudomonadota</taxon>
        <taxon>Alphaproteobacteria</taxon>
        <taxon>Hyphomicrobiales</taxon>
        <taxon>Boseaceae</taxon>
        <taxon>Bosea</taxon>
    </lineage>
</organism>
<keyword evidence="2" id="KW-1185">Reference proteome</keyword>
<dbReference type="Gene3D" id="3.30.1330.40">
    <property type="entry name" value="RutC-like"/>
    <property type="match status" value="1"/>
</dbReference>
<dbReference type="SUPFAM" id="SSF55298">
    <property type="entry name" value="YjgF-like"/>
    <property type="match status" value="1"/>
</dbReference>